<keyword evidence="6" id="KW-0804">Transcription</keyword>
<evidence type="ECO:0000259" key="9">
    <source>
        <dbReference type="Pfam" id="PF02701"/>
    </source>
</evidence>
<organism evidence="10 11">
    <name type="scientific">Brassica napus</name>
    <name type="common">Rape</name>
    <dbReference type="NCBI Taxonomy" id="3708"/>
    <lineage>
        <taxon>Eukaryota</taxon>
        <taxon>Viridiplantae</taxon>
        <taxon>Streptophyta</taxon>
        <taxon>Embryophyta</taxon>
        <taxon>Tracheophyta</taxon>
        <taxon>Spermatophyta</taxon>
        <taxon>Magnoliopsida</taxon>
        <taxon>eudicotyledons</taxon>
        <taxon>Gunneridae</taxon>
        <taxon>Pentapetalae</taxon>
        <taxon>rosids</taxon>
        <taxon>malvids</taxon>
        <taxon>Brassicales</taxon>
        <taxon>Brassicaceae</taxon>
        <taxon>Brassiceae</taxon>
        <taxon>Brassica</taxon>
    </lineage>
</organism>
<evidence type="ECO:0000256" key="1">
    <source>
        <dbReference type="ARBA" id="ARBA00022723"/>
    </source>
</evidence>
<feature type="compositionally biased region" description="Basic and acidic residues" evidence="8">
    <location>
        <begin position="8"/>
        <end position="20"/>
    </location>
</feature>
<keyword evidence="2" id="KW-0863">Zinc-finger</keyword>
<feature type="domain" description="Dof-type" evidence="9">
    <location>
        <begin position="22"/>
        <end position="59"/>
    </location>
</feature>
<evidence type="ECO:0000256" key="6">
    <source>
        <dbReference type="ARBA" id="ARBA00023163"/>
    </source>
</evidence>
<sequence>MENSDVIVKGDHQVNEEKPPPRVCPRCSSDNTKLCFYNNYSVSQPRRRFWTHGGALRDIRAVCLVAAGTGGSGSVNILRQLLFVSLTQETASDAASERRVLRLTPIKSAVNNHQPFSHAQETNEFLGTFGGSASSVAVGNNFSSLTETHGVMVPPVRSIPPMARFDGSFHQGYYGAGFSDLVGNSLMNQSFVGPFSSYNSYLVSHEVPNKRNQSFNNSVNMNYNASTSRSRGNPGTDHMTNNNN</sequence>
<dbReference type="EMBL" id="JAGKQM010000011">
    <property type="protein sequence ID" value="KAH0901737.1"/>
    <property type="molecule type" value="Genomic_DNA"/>
</dbReference>
<evidence type="ECO:0000313" key="10">
    <source>
        <dbReference type="EMBL" id="KAH0901737.1"/>
    </source>
</evidence>
<evidence type="ECO:0000256" key="8">
    <source>
        <dbReference type="SAM" id="MobiDB-lite"/>
    </source>
</evidence>
<dbReference type="Proteomes" id="UP000824890">
    <property type="component" value="Unassembled WGS sequence"/>
</dbReference>
<gene>
    <name evidence="10" type="ORF">HID58_041240</name>
</gene>
<comment type="caution">
    <text evidence="10">The sequence shown here is derived from an EMBL/GenBank/DDBJ whole genome shotgun (WGS) entry which is preliminary data.</text>
</comment>
<reference evidence="10 11" key="1">
    <citation type="submission" date="2021-05" db="EMBL/GenBank/DDBJ databases">
        <title>Genome Assembly of Synthetic Allotetraploid Brassica napus Reveals Homoeologous Exchanges between Subgenomes.</title>
        <authorList>
            <person name="Davis J.T."/>
        </authorList>
    </citation>
    <scope>NUCLEOTIDE SEQUENCE [LARGE SCALE GENOMIC DNA]</scope>
    <source>
        <strain evidence="11">cv. Da-Ae</strain>
        <tissue evidence="10">Seedling</tissue>
    </source>
</reference>
<evidence type="ECO:0000256" key="2">
    <source>
        <dbReference type="ARBA" id="ARBA00022771"/>
    </source>
</evidence>
<keyword evidence="4" id="KW-0805">Transcription regulation</keyword>
<name>A0ABQ8BA96_BRANA</name>
<keyword evidence="11" id="KW-1185">Reference proteome</keyword>
<dbReference type="InterPro" id="IPR003851">
    <property type="entry name" value="Znf_Dof"/>
</dbReference>
<dbReference type="Pfam" id="PF02701">
    <property type="entry name" value="Zn_ribbon_Dof"/>
    <property type="match status" value="1"/>
</dbReference>
<evidence type="ECO:0000256" key="3">
    <source>
        <dbReference type="ARBA" id="ARBA00022833"/>
    </source>
</evidence>
<keyword evidence="1" id="KW-0479">Metal-binding</keyword>
<dbReference type="PANTHER" id="PTHR31992:SF160">
    <property type="entry name" value="DOF ZINC FINGER PROTEIN"/>
    <property type="match status" value="1"/>
</dbReference>
<keyword evidence="3" id="KW-0862">Zinc</keyword>
<accession>A0ABQ8BA96</accession>
<dbReference type="InterPro" id="IPR045174">
    <property type="entry name" value="Dof"/>
</dbReference>
<keyword evidence="5" id="KW-0238">DNA-binding</keyword>
<feature type="region of interest" description="Disordered" evidence="8">
    <location>
        <begin position="211"/>
        <end position="244"/>
    </location>
</feature>
<proteinExistence type="predicted"/>
<feature type="region of interest" description="Disordered" evidence="8">
    <location>
        <begin position="1"/>
        <end position="21"/>
    </location>
</feature>
<evidence type="ECO:0000313" key="11">
    <source>
        <dbReference type="Proteomes" id="UP000824890"/>
    </source>
</evidence>
<evidence type="ECO:0000256" key="7">
    <source>
        <dbReference type="ARBA" id="ARBA00023242"/>
    </source>
</evidence>
<protein>
    <recommendedName>
        <fullName evidence="9">Dof-type domain-containing protein</fullName>
    </recommendedName>
</protein>
<dbReference type="PANTHER" id="PTHR31992">
    <property type="entry name" value="DOF ZINC FINGER PROTEIN DOF1.4-RELATED"/>
    <property type="match status" value="1"/>
</dbReference>
<evidence type="ECO:0000256" key="5">
    <source>
        <dbReference type="ARBA" id="ARBA00023125"/>
    </source>
</evidence>
<keyword evidence="7" id="KW-0539">Nucleus</keyword>
<evidence type="ECO:0000256" key="4">
    <source>
        <dbReference type="ARBA" id="ARBA00023015"/>
    </source>
</evidence>